<name>A0A452RX12_URSAM</name>
<comment type="subcellular location">
    <subcellularLocation>
        <location evidence="1">Membrane</location>
        <topology evidence="1">Multi-pass membrane protein</topology>
    </subcellularLocation>
</comment>
<dbReference type="Pfam" id="PF00664">
    <property type="entry name" value="ABC_membrane"/>
    <property type="match status" value="1"/>
</dbReference>
<evidence type="ECO:0000256" key="3">
    <source>
        <dbReference type="ARBA" id="ARBA00022989"/>
    </source>
</evidence>
<evidence type="ECO:0000313" key="7">
    <source>
        <dbReference type="Ensembl" id="ENSUAMP00000024134.1"/>
    </source>
</evidence>
<dbReference type="GO" id="GO:0140359">
    <property type="term" value="F:ABC-type transporter activity"/>
    <property type="evidence" value="ECO:0007669"/>
    <property type="project" value="InterPro"/>
</dbReference>
<dbReference type="SUPFAM" id="SSF90123">
    <property type="entry name" value="ABC transporter transmembrane region"/>
    <property type="match status" value="1"/>
</dbReference>
<dbReference type="GO" id="GO:0005524">
    <property type="term" value="F:ATP binding"/>
    <property type="evidence" value="ECO:0007669"/>
    <property type="project" value="InterPro"/>
</dbReference>
<keyword evidence="8" id="KW-1185">Reference proteome</keyword>
<dbReference type="Proteomes" id="UP000291022">
    <property type="component" value="Unassembled WGS sequence"/>
</dbReference>
<reference evidence="7" key="2">
    <citation type="submission" date="2025-08" db="UniProtKB">
        <authorList>
            <consortium name="Ensembl"/>
        </authorList>
    </citation>
    <scope>IDENTIFICATION</scope>
</reference>
<proteinExistence type="predicted"/>
<dbReference type="Ensembl" id="ENSUAMT00000026951.1">
    <property type="protein sequence ID" value="ENSUAMP00000024134.1"/>
    <property type="gene ID" value="ENSUAMG00000018867.1"/>
</dbReference>
<reference evidence="7" key="3">
    <citation type="submission" date="2025-09" db="UniProtKB">
        <authorList>
            <consortium name="Ensembl"/>
        </authorList>
    </citation>
    <scope>IDENTIFICATION</scope>
</reference>
<reference evidence="8" key="1">
    <citation type="submission" date="2016-06" db="EMBL/GenBank/DDBJ databases">
        <title>De novo assembly and RNA-Seq shows season-dependent expression and editing in black bear kidneys.</title>
        <authorList>
            <person name="Korstanje R."/>
            <person name="Srivastava A."/>
            <person name="Sarsani V.K."/>
            <person name="Sheehan S.M."/>
            <person name="Seger R.L."/>
            <person name="Barter M.E."/>
            <person name="Lindqvist C."/>
            <person name="Brody L.C."/>
            <person name="Mullikin J.C."/>
        </authorList>
    </citation>
    <scope>NUCLEOTIDE SEQUENCE [LARGE SCALE GENOMIC DNA]</scope>
</reference>
<keyword evidence="4 5" id="KW-0472">Membrane</keyword>
<evidence type="ECO:0000256" key="1">
    <source>
        <dbReference type="ARBA" id="ARBA00004141"/>
    </source>
</evidence>
<dbReference type="PANTHER" id="PTHR24221:SF241">
    <property type="entry name" value="PHOSPHATIDYLCHOLINE TRANSLOCATOR ABCB4"/>
    <property type="match status" value="1"/>
</dbReference>
<keyword evidence="2 5" id="KW-0812">Transmembrane</keyword>
<evidence type="ECO:0000256" key="5">
    <source>
        <dbReference type="SAM" id="Phobius"/>
    </source>
</evidence>
<dbReference type="AlphaFoldDB" id="A0A452RX12"/>
<dbReference type="GO" id="GO:0016324">
    <property type="term" value="C:apical plasma membrane"/>
    <property type="evidence" value="ECO:0007669"/>
    <property type="project" value="TreeGrafter"/>
</dbReference>
<organism evidence="7 8">
    <name type="scientific">Ursus americanus</name>
    <name type="common">American black bear</name>
    <name type="synonym">Euarctos americanus</name>
    <dbReference type="NCBI Taxonomy" id="9643"/>
    <lineage>
        <taxon>Eukaryota</taxon>
        <taxon>Metazoa</taxon>
        <taxon>Chordata</taxon>
        <taxon>Craniata</taxon>
        <taxon>Vertebrata</taxon>
        <taxon>Euteleostomi</taxon>
        <taxon>Mammalia</taxon>
        <taxon>Eutheria</taxon>
        <taxon>Laurasiatheria</taxon>
        <taxon>Carnivora</taxon>
        <taxon>Caniformia</taxon>
        <taxon>Ursidae</taxon>
        <taxon>Ursus</taxon>
    </lineage>
</organism>
<protein>
    <recommendedName>
        <fullName evidence="6">ABC transmembrane type-1 domain-containing protein</fullName>
    </recommendedName>
</protein>
<dbReference type="InterPro" id="IPR036640">
    <property type="entry name" value="ABC1_TM_sf"/>
</dbReference>
<dbReference type="PANTHER" id="PTHR24221">
    <property type="entry name" value="ATP-BINDING CASSETTE SUB-FAMILY B"/>
    <property type="match status" value="1"/>
</dbReference>
<evidence type="ECO:0000313" key="8">
    <source>
        <dbReference type="Proteomes" id="UP000291022"/>
    </source>
</evidence>
<evidence type="ECO:0000256" key="2">
    <source>
        <dbReference type="ARBA" id="ARBA00022692"/>
    </source>
</evidence>
<dbReference type="PROSITE" id="PS50929">
    <property type="entry name" value="ABC_TM1F"/>
    <property type="match status" value="1"/>
</dbReference>
<dbReference type="GeneTree" id="ENSGT00940000159418"/>
<dbReference type="GO" id="GO:0090554">
    <property type="term" value="F:phosphatidylcholine floppase activity"/>
    <property type="evidence" value="ECO:0007669"/>
    <property type="project" value="TreeGrafter"/>
</dbReference>
<keyword evidence="3 5" id="KW-1133">Transmembrane helix</keyword>
<dbReference type="GO" id="GO:0045332">
    <property type="term" value="P:phospholipid translocation"/>
    <property type="evidence" value="ECO:0007669"/>
    <property type="project" value="TreeGrafter"/>
</dbReference>
<dbReference type="InterPro" id="IPR011527">
    <property type="entry name" value="ABC1_TM_dom"/>
</dbReference>
<accession>A0A452RX12</accession>
<evidence type="ECO:0000259" key="6">
    <source>
        <dbReference type="PROSITE" id="PS50929"/>
    </source>
</evidence>
<dbReference type="InterPro" id="IPR039421">
    <property type="entry name" value="Type_1_exporter"/>
</dbReference>
<feature type="transmembrane region" description="Helical" evidence="5">
    <location>
        <begin position="22"/>
        <end position="44"/>
    </location>
</feature>
<sequence length="150" mass="16709">MRLALIAQNTANLGTGIIISFIYGWQLTLLLLSVVPIIAVSGIVEMKMLAGNAKRDKKELETAGKIATEAIENIRTVVSLTQERKFESMYVEKLYGAYRNSVRKAHIYGITFSISQAFMYFSYAGCFRFGAYLIVNGHMHGTDKGMGMHD</sequence>
<dbReference type="Gene3D" id="1.20.1560.10">
    <property type="entry name" value="ABC transporter type 1, transmembrane domain"/>
    <property type="match status" value="1"/>
</dbReference>
<evidence type="ECO:0000256" key="4">
    <source>
        <dbReference type="ARBA" id="ARBA00023136"/>
    </source>
</evidence>
<feature type="domain" description="ABC transmembrane type-1" evidence="6">
    <location>
        <begin position="1"/>
        <end position="139"/>
    </location>
</feature>